<dbReference type="RefSeq" id="WP_189573896.1">
    <property type="nucleotide sequence ID" value="NZ_BMXV01000002.1"/>
</dbReference>
<comment type="caution">
    <text evidence="8">The sequence shown here is derived from an EMBL/GenBank/DDBJ whole genome shotgun (WGS) entry which is preliminary data.</text>
</comment>
<feature type="domain" description="Thiolase N-terminal" evidence="6">
    <location>
        <begin position="25"/>
        <end position="300"/>
    </location>
</feature>
<evidence type="ECO:0000256" key="3">
    <source>
        <dbReference type="ARBA" id="ARBA00023315"/>
    </source>
</evidence>
<dbReference type="Pfam" id="PF02803">
    <property type="entry name" value="Thiolase_C"/>
    <property type="match status" value="1"/>
</dbReference>
<feature type="compositionally biased region" description="Basic and acidic residues" evidence="5">
    <location>
        <begin position="1"/>
        <end position="10"/>
    </location>
</feature>
<accession>A0ABQ3ARP4</accession>
<dbReference type="NCBIfam" id="TIGR01930">
    <property type="entry name" value="AcCoA-C-Actrans"/>
    <property type="match status" value="1"/>
</dbReference>
<reference evidence="9" key="1">
    <citation type="journal article" date="2019" name="Int. J. Syst. Evol. Microbiol.">
        <title>The Global Catalogue of Microorganisms (GCM) 10K type strain sequencing project: providing services to taxonomists for standard genome sequencing and annotation.</title>
        <authorList>
            <consortium name="The Broad Institute Genomics Platform"/>
            <consortium name="The Broad Institute Genome Sequencing Center for Infectious Disease"/>
            <person name="Wu L."/>
            <person name="Ma J."/>
        </authorList>
    </citation>
    <scope>NUCLEOTIDE SEQUENCE [LARGE SCALE GENOMIC DNA]</scope>
    <source>
        <strain evidence="9">KCTC 22280</strain>
    </source>
</reference>
<evidence type="ECO:0000313" key="9">
    <source>
        <dbReference type="Proteomes" id="UP000601597"/>
    </source>
</evidence>
<dbReference type="InterPro" id="IPR020616">
    <property type="entry name" value="Thiolase_N"/>
</dbReference>
<keyword evidence="3 4" id="KW-0012">Acyltransferase</keyword>
<dbReference type="EMBL" id="BMXV01000002">
    <property type="protein sequence ID" value="GGY65680.1"/>
    <property type="molecule type" value="Genomic_DNA"/>
</dbReference>
<keyword evidence="2 4" id="KW-0808">Transferase</keyword>
<dbReference type="CDD" id="cd00751">
    <property type="entry name" value="thiolase"/>
    <property type="match status" value="1"/>
</dbReference>
<name>A0ABQ3ARP4_9GAMM</name>
<evidence type="ECO:0000256" key="4">
    <source>
        <dbReference type="RuleBase" id="RU003557"/>
    </source>
</evidence>
<gene>
    <name evidence="8" type="ORF">GCM10007071_10560</name>
</gene>
<dbReference type="PIRSF" id="PIRSF000429">
    <property type="entry name" value="Ac-CoA_Ac_transf"/>
    <property type="match status" value="1"/>
</dbReference>
<feature type="region of interest" description="Disordered" evidence="5">
    <location>
        <begin position="1"/>
        <end position="21"/>
    </location>
</feature>
<dbReference type="InterPro" id="IPR016039">
    <property type="entry name" value="Thiolase-like"/>
</dbReference>
<dbReference type="Pfam" id="PF00108">
    <property type="entry name" value="Thiolase_N"/>
    <property type="match status" value="1"/>
</dbReference>
<dbReference type="InterPro" id="IPR002155">
    <property type="entry name" value="Thiolase"/>
</dbReference>
<dbReference type="PANTHER" id="PTHR18919:SF151">
    <property type="entry name" value="BLR2427 PROTEIN"/>
    <property type="match status" value="1"/>
</dbReference>
<comment type="similarity">
    <text evidence="1 4">Belongs to the thiolase-like superfamily. Thiolase family.</text>
</comment>
<dbReference type="Proteomes" id="UP000601597">
    <property type="component" value="Unassembled WGS sequence"/>
</dbReference>
<dbReference type="Gene3D" id="3.40.47.10">
    <property type="match status" value="1"/>
</dbReference>
<evidence type="ECO:0000256" key="2">
    <source>
        <dbReference type="ARBA" id="ARBA00022679"/>
    </source>
</evidence>
<protein>
    <submittedName>
        <fullName evidence="8">Acetyl-CoA acetyltransferase</fullName>
    </submittedName>
</protein>
<dbReference type="PANTHER" id="PTHR18919">
    <property type="entry name" value="ACETYL-COA C-ACYLTRANSFERASE"/>
    <property type="match status" value="1"/>
</dbReference>
<evidence type="ECO:0000256" key="1">
    <source>
        <dbReference type="ARBA" id="ARBA00010982"/>
    </source>
</evidence>
<evidence type="ECO:0000256" key="5">
    <source>
        <dbReference type="SAM" id="MobiDB-lite"/>
    </source>
</evidence>
<sequence length="447" mass="47463">MTATKEKESSTPKATNKRGTSARRVYLVDGARTPFLKARGRPGPFSPVDLAVQCGRPLLMRQGIPADAYDQVILGCVNVIPTEMNPARVAALRLGMGEAMPAFTVQINCGSGMQSLDTAYKYIREGGSDLILAGGTEALSHAPMVLSRDAVEWLADFNSASSPGDYARQVTGFSPGDFKPEISLEQGLTDPIAGLSMGQTAEVLAQQFNISRKAADEYAVSSHQRLARAADEGWLDDEVIPAVAPDGTLYKYDDGVRPDSSVEKLAGLKPVFEPPHGKVTAGNSSQVTDGASWMILASEEAVKKYGLEPKAVIVDSEWSALDPKIMGLGPVLSASAILRRQGSGLNDIDLWEINEAFAAQVLACLEAWDDPEFSRAAFGTDKPLGRLDPERLNVDGGAVAIGHPVGTSGNRIVLHLMNALRRKGLKQGIATECIGGGQSGAMMIEAL</sequence>
<evidence type="ECO:0000313" key="8">
    <source>
        <dbReference type="EMBL" id="GGY65680.1"/>
    </source>
</evidence>
<dbReference type="SUPFAM" id="SSF53901">
    <property type="entry name" value="Thiolase-like"/>
    <property type="match status" value="2"/>
</dbReference>
<evidence type="ECO:0000259" key="6">
    <source>
        <dbReference type="Pfam" id="PF00108"/>
    </source>
</evidence>
<dbReference type="PROSITE" id="PS00737">
    <property type="entry name" value="THIOLASE_2"/>
    <property type="match status" value="1"/>
</dbReference>
<organism evidence="8 9">
    <name type="scientific">Marinobacter zhanjiangensis</name>
    <dbReference type="NCBI Taxonomy" id="578215"/>
    <lineage>
        <taxon>Bacteria</taxon>
        <taxon>Pseudomonadati</taxon>
        <taxon>Pseudomonadota</taxon>
        <taxon>Gammaproteobacteria</taxon>
        <taxon>Pseudomonadales</taxon>
        <taxon>Marinobacteraceae</taxon>
        <taxon>Marinobacter</taxon>
    </lineage>
</organism>
<dbReference type="InterPro" id="IPR020613">
    <property type="entry name" value="Thiolase_CS"/>
</dbReference>
<keyword evidence="9" id="KW-1185">Reference proteome</keyword>
<evidence type="ECO:0000259" key="7">
    <source>
        <dbReference type="Pfam" id="PF02803"/>
    </source>
</evidence>
<dbReference type="NCBIfam" id="NF006030">
    <property type="entry name" value="PRK08170.1"/>
    <property type="match status" value="1"/>
</dbReference>
<dbReference type="InterPro" id="IPR020617">
    <property type="entry name" value="Thiolase_C"/>
</dbReference>
<feature type="domain" description="Thiolase C-terminal" evidence="7">
    <location>
        <begin position="308"/>
        <end position="445"/>
    </location>
</feature>
<proteinExistence type="inferred from homology"/>